<proteinExistence type="predicted"/>
<feature type="transmembrane region" description="Helical" evidence="4">
    <location>
        <begin position="91"/>
        <end position="108"/>
    </location>
</feature>
<dbReference type="InterPro" id="IPR011701">
    <property type="entry name" value="MFS"/>
</dbReference>
<name>A0A1I3CL32_9PLAN</name>
<dbReference type="InterPro" id="IPR053160">
    <property type="entry name" value="MFS_DHA3_Transporter"/>
</dbReference>
<dbReference type="STRING" id="1576369.SAMN05421753_102318"/>
<accession>A0A1I3CL32</accession>
<dbReference type="AlphaFoldDB" id="A0A1I3CL32"/>
<feature type="transmembrane region" description="Helical" evidence="4">
    <location>
        <begin position="367"/>
        <end position="390"/>
    </location>
</feature>
<feature type="transmembrane region" description="Helical" evidence="4">
    <location>
        <begin position="396"/>
        <end position="414"/>
    </location>
</feature>
<feature type="transmembrane region" description="Helical" evidence="4">
    <location>
        <begin position="327"/>
        <end position="346"/>
    </location>
</feature>
<dbReference type="PANTHER" id="PTHR23530">
    <property type="entry name" value="TRANSPORT PROTEIN-RELATED"/>
    <property type="match status" value="1"/>
</dbReference>
<evidence type="ECO:0000256" key="2">
    <source>
        <dbReference type="ARBA" id="ARBA00022989"/>
    </source>
</evidence>
<dbReference type="CDD" id="cd06174">
    <property type="entry name" value="MFS"/>
    <property type="match status" value="1"/>
</dbReference>
<dbReference type="EMBL" id="FOQD01000002">
    <property type="protein sequence ID" value="SFH74921.1"/>
    <property type="molecule type" value="Genomic_DNA"/>
</dbReference>
<keyword evidence="6" id="KW-1185">Reference proteome</keyword>
<feature type="transmembrane region" description="Helical" evidence="4">
    <location>
        <begin position="20"/>
        <end position="44"/>
    </location>
</feature>
<feature type="transmembrane region" description="Helical" evidence="4">
    <location>
        <begin position="65"/>
        <end position="85"/>
    </location>
</feature>
<dbReference type="OrthoDB" id="9816124at2"/>
<dbReference type="GO" id="GO:0022857">
    <property type="term" value="F:transmembrane transporter activity"/>
    <property type="evidence" value="ECO:0007669"/>
    <property type="project" value="InterPro"/>
</dbReference>
<dbReference type="Gene3D" id="1.20.1250.20">
    <property type="entry name" value="MFS general substrate transporter like domains"/>
    <property type="match status" value="1"/>
</dbReference>
<dbReference type="Pfam" id="PF07690">
    <property type="entry name" value="MFS_1"/>
    <property type="match status" value="1"/>
</dbReference>
<sequence>MIYKFYLYSIFKNLRFADPFLVIYFMDLGLSYAVIGLLLGLQHLSTVLLEFPSGILADGWGRCRATSLCFVFYGLSFAGFAMTGRWPDVPVVYWLGVCLAFFALAEALRTGSHKAIMLDYLDSIDHSNRATWLIGRTRAVSKYTSATAAISGGIILSWTGHYAVLFALSAVAALCGCILLLTYPRELEGNAWRARQQPATSAEAVPYQSLRLMWRHPEFWPLFLQSVLFESQLKIVLKYFTQAFLKTGLAILGIAVIAPAGATGIERLGAFGVGLNEFVRDALGGLGARGSANFERRCLTSVTALNRIYFASLIVIVGLALCSLSLQWGLIPGVVLISLLTVLQNLRRPIFVSALNTRMEKSQRASVLSFESVCRASTIACLLPAFGWLADHYGLIAVWGFASLMLLLGGFIRLNPESARSSQALSVTVAASTVVEHSA</sequence>
<evidence type="ECO:0000313" key="6">
    <source>
        <dbReference type="Proteomes" id="UP000199518"/>
    </source>
</evidence>
<keyword evidence="2 4" id="KW-1133">Transmembrane helix</keyword>
<keyword evidence="1 4" id="KW-0812">Transmembrane</keyword>
<protein>
    <submittedName>
        <fullName evidence="5">Major Facilitator Superfamily protein</fullName>
    </submittedName>
</protein>
<organism evidence="5 6">
    <name type="scientific">Planctomicrobium piriforme</name>
    <dbReference type="NCBI Taxonomy" id="1576369"/>
    <lineage>
        <taxon>Bacteria</taxon>
        <taxon>Pseudomonadati</taxon>
        <taxon>Planctomycetota</taxon>
        <taxon>Planctomycetia</taxon>
        <taxon>Planctomycetales</taxon>
        <taxon>Planctomycetaceae</taxon>
        <taxon>Planctomicrobium</taxon>
    </lineage>
</organism>
<keyword evidence="3 4" id="KW-0472">Membrane</keyword>
<evidence type="ECO:0000256" key="4">
    <source>
        <dbReference type="SAM" id="Phobius"/>
    </source>
</evidence>
<gene>
    <name evidence="5" type="ORF">SAMN05421753_102318</name>
</gene>
<dbReference type="SUPFAM" id="SSF103473">
    <property type="entry name" value="MFS general substrate transporter"/>
    <property type="match status" value="1"/>
</dbReference>
<dbReference type="RefSeq" id="WP_092048001.1">
    <property type="nucleotide sequence ID" value="NZ_FOQD01000002.1"/>
</dbReference>
<reference evidence="6" key="1">
    <citation type="submission" date="2016-10" db="EMBL/GenBank/DDBJ databases">
        <authorList>
            <person name="Varghese N."/>
            <person name="Submissions S."/>
        </authorList>
    </citation>
    <scope>NUCLEOTIDE SEQUENCE [LARGE SCALE GENOMIC DNA]</scope>
    <source>
        <strain evidence="6">DSM 26348</strain>
    </source>
</reference>
<dbReference type="PANTHER" id="PTHR23530:SF1">
    <property type="entry name" value="PERMEASE, MAJOR FACILITATOR SUPERFAMILY-RELATED"/>
    <property type="match status" value="1"/>
</dbReference>
<evidence type="ECO:0000313" key="5">
    <source>
        <dbReference type="EMBL" id="SFH74921.1"/>
    </source>
</evidence>
<dbReference type="Proteomes" id="UP000199518">
    <property type="component" value="Unassembled WGS sequence"/>
</dbReference>
<dbReference type="InterPro" id="IPR036259">
    <property type="entry name" value="MFS_trans_sf"/>
</dbReference>
<evidence type="ECO:0000256" key="3">
    <source>
        <dbReference type="ARBA" id="ARBA00023136"/>
    </source>
</evidence>
<feature type="transmembrane region" description="Helical" evidence="4">
    <location>
        <begin position="164"/>
        <end position="183"/>
    </location>
</feature>
<evidence type="ECO:0000256" key="1">
    <source>
        <dbReference type="ARBA" id="ARBA00022692"/>
    </source>
</evidence>